<keyword evidence="1" id="KW-0812">Transmembrane</keyword>
<dbReference type="OrthoDB" id="155290at2"/>
<organism evidence="2 3">
    <name type="scientific">Glycomyces sambucus</name>
    <dbReference type="NCBI Taxonomy" id="380244"/>
    <lineage>
        <taxon>Bacteria</taxon>
        <taxon>Bacillati</taxon>
        <taxon>Actinomycetota</taxon>
        <taxon>Actinomycetes</taxon>
        <taxon>Glycomycetales</taxon>
        <taxon>Glycomycetaceae</taxon>
        <taxon>Glycomyces</taxon>
    </lineage>
</organism>
<proteinExistence type="predicted"/>
<gene>
    <name evidence="2" type="ORF">SAMN05216298_5138</name>
</gene>
<sequence length="468" mass="50024">MLCLALQWGFVPWALLSAALFGALVVALASDYPLWIGLAAGALVAVTLLAPLLDAVRAVWAPLRGEPVDREQAPALWALIEETAAAVGGAVPDVLLVDHLSTVYSQHEKRDGRTHYTLLIGLQVVTPRTLGQFRAFLGSHLAGSASSSASIEGQVWSWHLYLQTVFAKYALNPLNLALWPYAALCFAVSSRITAARVLVGDQAAARFAGGANTWSTLAEAQVLDRLGPEFDRTHLLPAIDAGLLPFDIVGGFVQYLDSVHERRAALRAEPLTAARAWNATHPPLARRVAAVVDVPGDLRPGDEAPAIGVFADAAAIAAAVDAMWSVPGTVRGTWEEAAERLELRMHRNRATLAYRAMGRLLGSSRASLDALLGEIETGRRDELFLALDRRGFPAGGLASIVAMAAMRSQEMKYEVRWGEGTGLVGADGRPFEPKELIAPLFAAEPDPDAVRKALADRGVDLHRAVAEG</sequence>
<protein>
    <recommendedName>
        <fullName evidence="4">Zn-dependent protease with chaperone function</fullName>
    </recommendedName>
</protein>
<keyword evidence="1" id="KW-1133">Transmembrane helix</keyword>
<accession>A0A1G9MRG2</accession>
<dbReference type="STRING" id="380244.SAMN05216298_5138"/>
<dbReference type="Proteomes" id="UP000198662">
    <property type="component" value="Unassembled WGS sequence"/>
</dbReference>
<evidence type="ECO:0008006" key="4">
    <source>
        <dbReference type="Google" id="ProtNLM"/>
    </source>
</evidence>
<keyword evidence="1" id="KW-0472">Membrane</keyword>
<dbReference type="AlphaFoldDB" id="A0A1G9MRG2"/>
<dbReference type="RefSeq" id="WP_091054296.1">
    <property type="nucleotide sequence ID" value="NZ_FNGF01000009.1"/>
</dbReference>
<reference evidence="3" key="1">
    <citation type="submission" date="2016-10" db="EMBL/GenBank/DDBJ databases">
        <authorList>
            <person name="Varghese N."/>
            <person name="Submissions S."/>
        </authorList>
    </citation>
    <scope>NUCLEOTIDE SEQUENCE [LARGE SCALE GENOMIC DNA]</scope>
    <source>
        <strain evidence="3">CGMCC 4.3147</strain>
    </source>
</reference>
<dbReference type="EMBL" id="FNGF01000009">
    <property type="protein sequence ID" value="SDL76840.1"/>
    <property type="molecule type" value="Genomic_DNA"/>
</dbReference>
<keyword evidence="3" id="KW-1185">Reference proteome</keyword>
<evidence type="ECO:0000313" key="3">
    <source>
        <dbReference type="Proteomes" id="UP000198662"/>
    </source>
</evidence>
<evidence type="ECO:0000313" key="2">
    <source>
        <dbReference type="EMBL" id="SDL76840.1"/>
    </source>
</evidence>
<name>A0A1G9MRG2_9ACTN</name>
<evidence type="ECO:0000256" key="1">
    <source>
        <dbReference type="SAM" id="Phobius"/>
    </source>
</evidence>
<feature type="transmembrane region" description="Helical" evidence="1">
    <location>
        <begin position="39"/>
        <end position="60"/>
    </location>
</feature>